<dbReference type="PROSITE" id="PS51935">
    <property type="entry name" value="NLPC_P60"/>
    <property type="match status" value="1"/>
</dbReference>
<gene>
    <name evidence="7" type="ORF">AVW16_04060</name>
</gene>
<dbReference type="Gene3D" id="3.90.1720.10">
    <property type="entry name" value="endopeptidase domain like (from Nostoc punctiforme)"/>
    <property type="match status" value="1"/>
</dbReference>
<dbReference type="Pfam" id="PF00877">
    <property type="entry name" value="NLPC_P60"/>
    <property type="match status" value="1"/>
</dbReference>
<accession>A0A161RCY0</accession>
<dbReference type="AlphaFoldDB" id="A0A161RCY0"/>
<evidence type="ECO:0000256" key="1">
    <source>
        <dbReference type="ARBA" id="ARBA00007074"/>
    </source>
</evidence>
<evidence type="ECO:0000313" key="7">
    <source>
        <dbReference type="EMBL" id="KZE35208.1"/>
    </source>
</evidence>
<dbReference type="GO" id="GO:0006508">
    <property type="term" value="P:proteolysis"/>
    <property type="evidence" value="ECO:0007669"/>
    <property type="project" value="UniProtKB-KW"/>
</dbReference>
<evidence type="ECO:0000256" key="2">
    <source>
        <dbReference type="ARBA" id="ARBA00022670"/>
    </source>
</evidence>
<comment type="similarity">
    <text evidence="1">Belongs to the peptidase C40 family.</text>
</comment>
<dbReference type="PANTHER" id="PTHR47053">
    <property type="entry name" value="MUREIN DD-ENDOPEPTIDASE MEPH-RELATED"/>
    <property type="match status" value="1"/>
</dbReference>
<keyword evidence="8" id="KW-1185">Reference proteome</keyword>
<dbReference type="InterPro" id="IPR051202">
    <property type="entry name" value="Peptidase_C40"/>
</dbReference>
<dbReference type="EMBL" id="LQQU01000002">
    <property type="protein sequence ID" value="KZE35208.1"/>
    <property type="molecule type" value="Genomic_DNA"/>
</dbReference>
<evidence type="ECO:0000259" key="6">
    <source>
        <dbReference type="PROSITE" id="PS51935"/>
    </source>
</evidence>
<proteinExistence type="inferred from homology"/>
<evidence type="ECO:0000313" key="8">
    <source>
        <dbReference type="Proteomes" id="UP000076625"/>
    </source>
</evidence>
<keyword evidence="4" id="KW-0788">Thiol protease</keyword>
<dbReference type="InterPro" id="IPR038765">
    <property type="entry name" value="Papain-like_cys_pep_sf"/>
</dbReference>
<comment type="caution">
    <text evidence="7">The sequence shown here is derived from an EMBL/GenBank/DDBJ whole genome shotgun (WGS) entry which is preliminary data.</text>
</comment>
<dbReference type="PANTHER" id="PTHR47053:SF1">
    <property type="entry name" value="MUREIN DD-ENDOPEPTIDASE MEPH-RELATED"/>
    <property type="match status" value="1"/>
</dbReference>
<sequence length="274" mass="30211">MLLVAFTAFAHAAPERSQGDDDPIAKFASPGEEAVGDLLLQAMSLIGVAYRFGGSTPDSGLDCSGFIQYVFKKSLRVNLPRTAAEMARVGKPVDRGELVPGDLVFFNTRGFAFSHVGIYMGNGRFIHSPRSGKSVEITSMGIDYWVQRYNGARRVQRGSANLAAELTDRPPADKPQRAAASVRAAEPRRAVAQREEEAPARGRYRRVEVETQAKCPRGRDCPAPKAAVERRADERKKSRDEETRGRRKAEATEPPKAKRKDASEKRPTQQKDRG</sequence>
<name>A0A161RCY0_9NEIS</name>
<feature type="domain" description="NlpC/P60" evidence="6">
    <location>
        <begin position="32"/>
        <end position="156"/>
    </location>
</feature>
<dbReference type="GO" id="GO:0008234">
    <property type="term" value="F:cysteine-type peptidase activity"/>
    <property type="evidence" value="ECO:0007669"/>
    <property type="project" value="UniProtKB-KW"/>
</dbReference>
<evidence type="ECO:0000256" key="5">
    <source>
        <dbReference type="SAM" id="MobiDB-lite"/>
    </source>
</evidence>
<keyword evidence="3" id="KW-0378">Hydrolase</keyword>
<keyword evidence="2" id="KW-0645">Protease</keyword>
<dbReference type="STRING" id="1452487.AVW16_04060"/>
<dbReference type="SUPFAM" id="SSF54001">
    <property type="entry name" value="Cysteine proteinases"/>
    <property type="match status" value="1"/>
</dbReference>
<feature type="region of interest" description="Disordered" evidence="5">
    <location>
        <begin position="167"/>
        <end position="274"/>
    </location>
</feature>
<dbReference type="InterPro" id="IPR000064">
    <property type="entry name" value="NLP_P60_dom"/>
</dbReference>
<feature type="compositionally biased region" description="Basic and acidic residues" evidence="5">
    <location>
        <begin position="167"/>
        <end position="176"/>
    </location>
</feature>
<feature type="compositionally biased region" description="Basic and acidic residues" evidence="5">
    <location>
        <begin position="185"/>
        <end position="274"/>
    </location>
</feature>
<evidence type="ECO:0000256" key="4">
    <source>
        <dbReference type="ARBA" id="ARBA00022807"/>
    </source>
</evidence>
<evidence type="ECO:0000256" key="3">
    <source>
        <dbReference type="ARBA" id="ARBA00022801"/>
    </source>
</evidence>
<dbReference type="Proteomes" id="UP000076625">
    <property type="component" value="Unassembled WGS sequence"/>
</dbReference>
<protein>
    <recommendedName>
        <fullName evidence="6">NlpC/P60 domain-containing protein</fullName>
    </recommendedName>
</protein>
<reference evidence="8" key="1">
    <citation type="submission" date="2016-01" db="EMBL/GenBank/DDBJ databases">
        <title>Draft genome of Chromobacterium sp. F49.</title>
        <authorList>
            <person name="Hong K.W."/>
        </authorList>
    </citation>
    <scope>NUCLEOTIDE SEQUENCE [LARGE SCALE GENOMIC DNA]</scope>
    <source>
        <strain evidence="8">CN10</strain>
    </source>
</reference>
<organism evidence="7 8">
    <name type="scientific">Crenobacter luteus</name>
    <dbReference type="NCBI Taxonomy" id="1452487"/>
    <lineage>
        <taxon>Bacteria</taxon>
        <taxon>Pseudomonadati</taxon>
        <taxon>Pseudomonadota</taxon>
        <taxon>Betaproteobacteria</taxon>
        <taxon>Neisseriales</taxon>
        <taxon>Neisseriaceae</taxon>
        <taxon>Crenobacter</taxon>
    </lineage>
</organism>